<feature type="transmembrane region" description="Helical" evidence="2">
    <location>
        <begin position="18"/>
        <end position="43"/>
    </location>
</feature>
<feature type="transmembrane region" description="Helical" evidence="2">
    <location>
        <begin position="131"/>
        <end position="155"/>
    </location>
</feature>
<dbReference type="Proteomes" id="UP001202961">
    <property type="component" value="Unassembled WGS sequence"/>
</dbReference>
<accession>A0ABT0U5Y9</accession>
<protein>
    <submittedName>
        <fullName evidence="3">Uncharacterized protein</fullName>
    </submittedName>
</protein>
<name>A0ABT0U5Y9_9BACT</name>
<dbReference type="RefSeq" id="WP_250929984.1">
    <property type="nucleotide sequence ID" value="NZ_JAMQBK010000044.1"/>
</dbReference>
<proteinExistence type="predicted"/>
<reference evidence="3 4" key="1">
    <citation type="journal article" date="2022" name="Syst. Appl. Microbiol.">
        <title>Rhodopirellula aestuarii sp. nov., a novel member of the genus Rhodopirellula isolated from brackish sediments collected in the Tagus River estuary, Portugal.</title>
        <authorList>
            <person name="Vitorino I.R."/>
            <person name="Klimek D."/>
            <person name="Calusinska M."/>
            <person name="Lobo-da-Cunha A."/>
            <person name="Vasconcelos V."/>
            <person name="Lage O.M."/>
        </authorList>
    </citation>
    <scope>NUCLEOTIDE SEQUENCE [LARGE SCALE GENOMIC DNA]</scope>
    <source>
        <strain evidence="3 4">ICT_H3.1</strain>
    </source>
</reference>
<dbReference type="EMBL" id="JAMQBK010000044">
    <property type="protein sequence ID" value="MCM2372349.1"/>
    <property type="molecule type" value="Genomic_DNA"/>
</dbReference>
<comment type="caution">
    <text evidence="3">The sequence shown here is derived from an EMBL/GenBank/DDBJ whole genome shotgun (WGS) entry which is preliminary data.</text>
</comment>
<evidence type="ECO:0000256" key="2">
    <source>
        <dbReference type="SAM" id="Phobius"/>
    </source>
</evidence>
<feature type="transmembrane region" description="Helical" evidence="2">
    <location>
        <begin position="213"/>
        <end position="230"/>
    </location>
</feature>
<feature type="transmembrane region" description="Helical" evidence="2">
    <location>
        <begin position="294"/>
        <end position="314"/>
    </location>
</feature>
<feature type="transmembrane region" description="Helical" evidence="2">
    <location>
        <begin position="78"/>
        <end position="111"/>
    </location>
</feature>
<keyword evidence="2" id="KW-0472">Membrane</keyword>
<evidence type="ECO:0000313" key="3">
    <source>
        <dbReference type="EMBL" id="MCM2372349.1"/>
    </source>
</evidence>
<feature type="region of interest" description="Disordered" evidence="1">
    <location>
        <begin position="233"/>
        <end position="252"/>
    </location>
</feature>
<gene>
    <name evidence="3" type="ORF">NB063_17210</name>
</gene>
<keyword evidence="4" id="KW-1185">Reference proteome</keyword>
<feature type="transmembrane region" description="Helical" evidence="2">
    <location>
        <begin position="334"/>
        <end position="351"/>
    </location>
</feature>
<feature type="transmembrane region" description="Helical" evidence="2">
    <location>
        <begin position="261"/>
        <end position="282"/>
    </location>
</feature>
<keyword evidence="2" id="KW-1133">Transmembrane helix</keyword>
<evidence type="ECO:0000256" key="1">
    <source>
        <dbReference type="SAM" id="MobiDB-lite"/>
    </source>
</evidence>
<organism evidence="3 4">
    <name type="scientific">Aporhodopirellula aestuarii</name>
    <dbReference type="NCBI Taxonomy" id="2950107"/>
    <lineage>
        <taxon>Bacteria</taxon>
        <taxon>Pseudomonadati</taxon>
        <taxon>Planctomycetota</taxon>
        <taxon>Planctomycetia</taxon>
        <taxon>Pirellulales</taxon>
        <taxon>Pirellulaceae</taxon>
        <taxon>Aporhodopirellula</taxon>
    </lineage>
</organism>
<keyword evidence="2" id="KW-0812">Transmembrane</keyword>
<feature type="transmembrane region" description="Helical" evidence="2">
    <location>
        <begin position="161"/>
        <end position="182"/>
    </location>
</feature>
<sequence length="352" mass="37883">MEPESSQSKSRVSIWSRIIWATLIGAVSIHVVLFICAWIKGAIWGSGGDPGEMFSESARHDLEYGLVGGRQSTNQLLALYVFSLGLIPIALSILGAIAGFILSVSSCLRLLDDKFGVPQSSTASISVIRTILVYSAAAYTAMMLVLALTLGFGPGALAGSILWLIQLLNAAIWGTSAVAAYLRFRRWEISTGVICIGVILSLMHAYFMLPLPGLLLAAVLLLAYAMATGTRRSDVNVKTPSPPASESPQAEEIRTGGTNGFAVFLFGGFSFYAVVCLFTLFAVIGNRNTDNWGVFMPIVIGFWGIPIFGTLAAISHARTGPWSWLNNRQAWRNAAYSFLTCLFLWGVIVASQ</sequence>
<evidence type="ECO:0000313" key="4">
    <source>
        <dbReference type="Proteomes" id="UP001202961"/>
    </source>
</evidence>